<keyword evidence="3" id="KW-1185">Reference proteome</keyword>
<gene>
    <name evidence="2" type="ORF">ACFSAG_10260</name>
</gene>
<feature type="chain" id="PRO_5047383780" description="Pentapeptide MXKDX repeat protein" evidence="1">
    <location>
        <begin position="21"/>
        <end position="67"/>
    </location>
</feature>
<sequence length="67" mass="7226">MKTKYLLGALALTMSTTAFAAEPAPAPKKECCCCKKDEQGKMACCKDKAEKADDDHAGHDMDGMKDK</sequence>
<dbReference type="RefSeq" id="WP_381514364.1">
    <property type="nucleotide sequence ID" value="NZ_JBHUEL010000009.1"/>
</dbReference>
<reference evidence="3" key="1">
    <citation type="journal article" date="2019" name="Int. J. Syst. Evol. Microbiol.">
        <title>The Global Catalogue of Microorganisms (GCM) 10K type strain sequencing project: providing services to taxonomists for standard genome sequencing and annotation.</title>
        <authorList>
            <consortium name="The Broad Institute Genomics Platform"/>
            <consortium name="The Broad Institute Genome Sequencing Center for Infectious Disease"/>
            <person name="Wu L."/>
            <person name="Ma J."/>
        </authorList>
    </citation>
    <scope>NUCLEOTIDE SEQUENCE [LARGE SCALE GENOMIC DNA]</scope>
    <source>
        <strain evidence="3">CGMCC 1.12449</strain>
    </source>
</reference>
<accession>A0ABW4MDW2</accession>
<comment type="caution">
    <text evidence="2">The sequence shown here is derived from an EMBL/GenBank/DDBJ whole genome shotgun (WGS) entry which is preliminary data.</text>
</comment>
<keyword evidence="1" id="KW-0732">Signal</keyword>
<organism evidence="2 3">
    <name type="scientific">Sphingorhabdus buctiana</name>
    <dbReference type="NCBI Taxonomy" id="1508805"/>
    <lineage>
        <taxon>Bacteria</taxon>
        <taxon>Pseudomonadati</taxon>
        <taxon>Pseudomonadota</taxon>
        <taxon>Alphaproteobacteria</taxon>
        <taxon>Sphingomonadales</taxon>
        <taxon>Sphingomonadaceae</taxon>
        <taxon>Sphingorhabdus</taxon>
    </lineage>
</organism>
<name>A0ABW4MDW2_9SPHN</name>
<dbReference type="EMBL" id="JBHUEL010000009">
    <property type="protein sequence ID" value="MFD1767223.1"/>
    <property type="molecule type" value="Genomic_DNA"/>
</dbReference>
<protein>
    <recommendedName>
        <fullName evidence="4">Pentapeptide MXKDX repeat protein</fullName>
    </recommendedName>
</protein>
<evidence type="ECO:0000256" key="1">
    <source>
        <dbReference type="SAM" id="SignalP"/>
    </source>
</evidence>
<feature type="signal peptide" evidence="1">
    <location>
        <begin position="1"/>
        <end position="20"/>
    </location>
</feature>
<evidence type="ECO:0000313" key="3">
    <source>
        <dbReference type="Proteomes" id="UP001597215"/>
    </source>
</evidence>
<evidence type="ECO:0008006" key="4">
    <source>
        <dbReference type="Google" id="ProtNLM"/>
    </source>
</evidence>
<proteinExistence type="predicted"/>
<dbReference type="Proteomes" id="UP001597215">
    <property type="component" value="Unassembled WGS sequence"/>
</dbReference>
<evidence type="ECO:0000313" key="2">
    <source>
        <dbReference type="EMBL" id="MFD1767223.1"/>
    </source>
</evidence>